<comment type="caution">
    <text evidence="2">The sequence shown here is derived from an EMBL/GenBank/DDBJ whole genome shotgun (WGS) entry which is preliminary data.</text>
</comment>
<dbReference type="AlphaFoldDB" id="A0A934SH92"/>
<feature type="compositionally biased region" description="Basic and acidic residues" evidence="1">
    <location>
        <begin position="38"/>
        <end position="54"/>
    </location>
</feature>
<dbReference type="EMBL" id="JAEPRQ010000005">
    <property type="protein sequence ID" value="MBK4217031.1"/>
    <property type="molecule type" value="Genomic_DNA"/>
</dbReference>
<accession>A0A934SH92</accession>
<name>A0A934SH92_9RHOB</name>
<feature type="region of interest" description="Disordered" evidence="1">
    <location>
        <begin position="1"/>
        <end position="54"/>
    </location>
</feature>
<feature type="compositionally biased region" description="Polar residues" evidence="1">
    <location>
        <begin position="1"/>
        <end position="15"/>
    </location>
</feature>
<protein>
    <submittedName>
        <fullName evidence="2">Uncharacterized protein</fullName>
    </submittedName>
</protein>
<reference evidence="2" key="1">
    <citation type="submission" date="2021-01" db="EMBL/GenBank/DDBJ databases">
        <title>Paracoccus amoyensis sp. nov., isolated from the surface seawater along the coast of Xiamen Island, China.</title>
        <authorList>
            <person name="Lyu L."/>
        </authorList>
    </citation>
    <scope>NUCLEOTIDE SEQUENCE</scope>
    <source>
        <strain evidence="2">MJ17</strain>
    </source>
</reference>
<dbReference type="Proteomes" id="UP000640485">
    <property type="component" value="Unassembled WGS sequence"/>
</dbReference>
<evidence type="ECO:0000313" key="2">
    <source>
        <dbReference type="EMBL" id="MBK4217031.1"/>
    </source>
</evidence>
<sequence>MGTEQNQDKSTNPAPSNKEGVIGDNQPVKDQDNSASKKMADEGGSSEKKNRLPG</sequence>
<dbReference type="RefSeq" id="WP_200687461.1">
    <property type="nucleotide sequence ID" value="NZ_JAEPRQ010000005.1"/>
</dbReference>
<evidence type="ECO:0000313" key="3">
    <source>
        <dbReference type="Proteomes" id="UP000640485"/>
    </source>
</evidence>
<gene>
    <name evidence="2" type="ORF">JJJ17_13930</name>
</gene>
<keyword evidence="3" id="KW-1185">Reference proteome</keyword>
<organism evidence="2 3">
    <name type="scientific">Paracoccus caeni</name>
    <dbReference type="NCBI Taxonomy" id="657651"/>
    <lineage>
        <taxon>Bacteria</taxon>
        <taxon>Pseudomonadati</taxon>
        <taxon>Pseudomonadota</taxon>
        <taxon>Alphaproteobacteria</taxon>
        <taxon>Rhodobacterales</taxon>
        <taxon>Paracoccaceae</taxon>
        <taxon>Paracoccus</taxon>
    </lineage>
</organism>
<evidence type="ECO:0000256" key="1">
    <source>
        <dbReference type="SAM" id="MobiDB-lite"/>
    </source>
</evidence>
<proteinExistence type="predicted"/>